<accession>A0A8S0XY44</accession>
<reference evidence="3" key="1">
    <citation type="submission" date="2014-11" db="EMBL/GenBank/DDBJ databases">
        <authorList>
            <person name="Hornung B.V."/>
        </authorList>
    </citation>
    <scope>NUCLEOTIDE SEQUENCE</scope>
    <source>
        <strain evidence="3">INE</strain>
    </source>
</reference>
<dbReference type="InterPro" id="IPR001173">
    <property type="entry name" value="Glyco_trans_2-like"/>
</dbReference>
<evidence type="ECO:0000313" key="2">
    <source>
        <dbReference type="EMBL" id="CAA7602057.1"/>
    </source>
</evidence>
<dbReference type="KEGG" id="aacx:DEACI_2729"/>
<feature type="domain" description="Glycosyltransferase 2-like" evidence="1">
    <location>
        <begin position="4"/>
        <end position="191"/>
    </location>
</feature>
<dbReference type="Proteomes" id="UP001071230">
    <property type="component" value="Unassembled WGS sequence"/>
</dbReference>
<keyword evidence="2" id="KW-0808">Transferase</keyword>
<evidence type="ECO:0000259" key="1">
    <source>
        <dbReference type="Pfam" id="PF00535"/>
    </source>
</evidence>
<sequence>MLFIILPAYNEEKGLPALLENTKKACGGLPYRIIVVDDGSRDQTGTIIREYTSLSEQVEAVSHGENMGLGPALLSGFRRVLEYKHGGWTENGGPAGREGAGAPWPDVIVTLDADNTHSPELIPLLYQRIREGDDLVIASRYAPGGRQRGLSPLRRMLSRGAGIVMKCAFPLPGIRDYSCGFRAYRLGLVRKGFAAYGERLIESTDFSATVELLLKLAPLCRSWSEVPFELRYDRKQGASKMKIWATISGYVALIFRHRRFTAYGGLRERSEDWSEEWSEEWVEE</sequence>
<dbReference type="AlphaFoldDB" id="A0A8S0XY44"/>
<dbReference type="InterPro" id="IPR029044">
    <property type="entry name" value="Nucleotide-diphossugar_trans"/>
</dbReference>
<dbReference type="PANTHER" id="PTHR48090">
    <property type="entry name" value="UNDECAPRENYL-PHOSPHATE 4-DEOXY-4-FORMAMIDO-L-ARABINOSE TRANSFERASE-RELATED"/>
    <property type="match status" value="1"/>
</dbReference>
<dbReference type="Pfam" id="PF00535">
    <property type="entry name" value="Glycos_transf_2"/>
    <property type="match status" value="1"/>
</dbReference>
<dbReference type="EMBL" id="LR746496">
    <property type="protein sequence ID" value="CAA7602057.1"/>
    <property type="molecule type" value="Genomic_DNA"/>
</dbReference>
<dbReference type="GO" id="GO:0016740">
    <property type="term" value="F:transferase activity"/>
    <property type="evidence" value="ECO:0007669"/>
    <property type="project" value="UniProtKB-KW"/>
</dbReference>
<dbReference type="SUPFAM" id="SSF53448">
    <property type="entry name" value="Nucleotide-diphospho-sugar transferases"/>
    <property type="match status" value="1"/>
</dbReference>
<name>A0A8S0XY44_9FIRM</name>
<dbReference type="Gene3D" id="3.90.550.10">
    <property type="entry name" value="Spore Coat Polysaccharide Biosynthesis Protein SpsA, Chain A"/>
    <property type="match status" value="1"/>
</dbReference>
<dbReference type="Proteomes" id="UP000836597">
    <property type="component" value="Chromosome"/>
</dbReference>
<gene>
    <name evidence="3" type="ORF">DEACI_2575</name>
    <name evidence="2" type="ORF">DEACI_2729</name>
</gene>
<dbReference type="PANTHER" id="PTHR48090:SF6">
    <property type="entry name" value="SLR5056 PROTEIN"/>
    <property type="match status" value="1"/>
</dbReference>
<reference evidence="2" key="2">
    <citation type="submission" date="2020-01" db="EMBL/GenBank/DDBJ databases">
        <authorList>
            <person name="Hornung B."/>
        </authorList>
    </citation>
    <scope>NUCLEOTIDE SEQUENCE</scope>
    <source>
        <strain evidence="2">PacBioINE</strain>
    </source>
</reference>
<proteinExistence type="predicted"/>
<organism evidence="2">
    <name type="scientific">Acididesulfobacillus acetoxydans</name>
    <dbReference type="NCBI Taxonomy" id="1561005"/>
    <lineage>
        <taxon>Bacteria</taxon>
        <taxon>Bacillati</taxon>
        <taxon>Bacillota</taxon>
        <taxon>Clostridia</taxon>
        <taxon>Eubacteriales</taxon>
        <taxon>Peptococcaceae</taxon>
        <taxon>Acididesulfobacillus</taxon>
    </lineage>
</organism>
<evidence type="ECO:0000313" key="4">
    <source>
        <dbReference type="Proteomes" id="UP001071230"/>
    </source>
</evidence>
<dbReference type="CDD" id="cd04179">
    <property type="entry name" value="DPM_DPG-synthase_like"/>
    <property type="match status" value="1"/>
</dbReference>
<dbReference type="InterPro" id="IPR050256">
    <property type="entry name" value="Glycosyltransferase_2"/>
</dbReference>
<dbReference type="EMBL" id="CDGJ01000078">
    <property type="protein sequence ID" value="CEJ08100.1"/>
    <property type="molecule type" value="Genomic_DNA"/>
</dbReference>
<dbReference type="RefSeq" id="WP_240985492.1">
    <property type="nucleotide sequence ID" value="NZ_CDGJ01000078.1"/>
</dbReference>
<keyword evidence="4" id="KW-1185">Reference proteome</keyword>
<protein>
    <submittedName>
        <fullName evidence="3">Glycosyl transferase 2 protein</fullName>
    </submittedName>
    <submittedName>
        <fullName evidence="2">Glycosyl transferase family 2</fullName>
    </submittedName>
</protein>
<evidence type="ECO:0000313" key="3">
    <source>
        <dbReference type="EMBL" id="CEJ08100.1"/>
    </source>
</evidence>